<dbReference type="InterPro" id="IPR047865">
    <property type="entry name" value="Ribosomal_uL10_bac_type"/>
</dbReference>
<reference evidence="8" key="1">
    <citation type="submission" date="2022-10" db="EMBL/GenBank/DDBJ databases">
        <title>Genome assembly of Pristionchus species.</title>
        <authorList>
            <person name="Yoshida K."/>
            <person name="Sommer R.J."/>
        </authorList>
    </citation>
    <scope>NUCLEOTIDE SEQUENCE [LARGE SCALE GENOMIC DNA]</scope>
    <source>
        <strain evidence="8">RS5460</strain>
    </source>
</reference>
<feature type="non-terminal residue" evidence="7">
    <location>
        <position position="1"/>
    </location>
</feature>
<dbReference type="Gene3D" id="3.30.70.1730">
    <property type="match status" value="1"/>
</dbReference>
<evidence type="ECO:0000313" key="7">
    <source>
        <dbReference type="EMBL" id="GMR36214.1"/>
    </source>
</evidence>
<sequence length="248" mass="27919">LRMLSHSVVTALSAREAVLLSARAVSSKYPRPKPRHYKRRLFEAAVAPVMPKTVYQCIPPLQKYLDKNARESEYSDYEIALADMVRNYIRNEEFRVMAVCQFTSVPGRTLHFAKNQLRLKDIEFRNYGNKIMKKVFEDTPLSSLSPVFVGSNALLLGKTPESLVTISKECTKLNWIVPLVYVLDSRIIPSSEVDKLAALPNLNCLYGETVQILTQQLGALPQSLDSIPHSLVNSLSHLSAKEEKTADQ</sequence>
<evidence type="ECO:0000256" key="1">
    <source>
        <dbReference type="ARBA" id="ARBA00008889"/>
    </source>
</evidence>
<keyword evidence="3" id="KW-0687">Ribonucleoprotein</keyword>
<dbReference type="InterPro" id="IPR043141">
    <property type="entry name" value="Ribosomal_uL10-like_sf"/>
</dbReference>
<keyword evidence="8" id="KW-1185">Reference proteome</keyword>
<dbReference type="FunFam" id="3.30.70.1730:FF:000012">
    <property type="entry name" value="Mitochondrial Ribosomal Protein, Large"/>
    <property type="match status" value="1"/>
</dbReference>
<dbReference type="GO" id="GO:0005840">
    <property type="term" value="C:ribosome"/>
    <property type="evidence" value="ECO:0007669"/>
    <property type="project" value="UniProtKB-KW"/>
</dbReference>
<dbReference type="Proteomes" id="UP001328107">
    <property type="component" value="Unassembled WGS sequence"/>
</dbReference>
<evidence type="ECO:0000256" key="4">
    <source>
        <dbReference type="ARBA" id="ARBA00035707"/>
    </source>
</evidence>
<proteinExistence type="inferred from homology"/>
<name>A0AAN5CBM7_9BILA</name>
<evidence type="ECO:0000256" key="6">
    <source>
        <dbReference type="ARBA" id="ARBA00038782"/>
    </source>
</evidence>
<evidence type="ECO:0000256" key="3">
    <source>
        <dbReference type="ARBA" id="ARBA00023274"/>
    </source>
</evidence>
<protein>
    <recommendedName>
        <fullName evidence="4">Large ribosomal subunit protein uL10m</fullName>
    </recommendedName>
    <alternativeName>
        <fullName evidence="5">39S ribosomal protein L10, mitochondrial</fullName>
    </alternativeName>
</protein>
<keyword evidence="2" id="KW-0689">Ribosomal protein</keyword>
<organism evidence="7 8">
    <name type="scientific">Pristionchus mayeri</name>
    <dbReference type="NCBI Taxonomy" id="1317129"/>
    <lineage>
        <taxon>Eukaryota</taxon>
        <taxon>Metazoa</taxon>
        <taxon>Ecdysozoa</taxon>
        <taxon>Nematoda</taxon>
        <taxon>Chromadorea</taxon>
        <taxon>Rhabditida</taxon>
        <taxon>Rhabditina</taxon>
        <taxon>Diplogasteromorpha</taxon>
        <taxon>Diplogasteroidea</taxon>
        <taxon>Neodiplogasteridae</taxon>
        <taxon>Pristionchus</taxon>
    </lineage>
</organism>
<dbReference type="GO" id="GO:1990904">
    <property type="term" value="C:ribonucleoprotein complex"/>
    <property type="evidence" value="ECO:0007669"/>
    <property type="project" value="UniProtKB-KW"/>
</dbReference>
<dbReference type="SUPFAM" id="SSF160369">
    <property type="entry name" value="Ribosomal protein L10-like"/>
    <property type="match status" value="1"/>
</dbReference>
<evidence type="ECO:0000256" key="2">
    <source>
        <dbReference type="ARBA" id="ARBA00022980"/>
    </source>
</evidence>
<comment type="similarity">
    <text evidence="1">Belongs to the universal ribosomal protein uL10 family.</text>
</comment>
<comment type="subunit">
    <text evidence="6">Component of the mitochondrial ribosome large subunit (39S) which comprises a 16S rRNA and about 50 distinct proteins.</text>
</comment>
<accession>A0AAN5CBM7</accession>
<dbReference type="PANTHER" id="PTHR11560">
    <property type="entry name" value="39S RIBOSOMAL PROTEIN L10, MITOCHONDRIAL"/>
    <property type="match status" value="1"/>
</dbReference>
<dbReference type="InterPro" id="IPR001790">
    <property type="entry name" value="Ribosomal_uL10"/>
</dbReference>
<evidence type="ECO:0000313" key="8">
    <source>
        <dbReference type="Proteomes" id="UP001328107"/>
    </source>
</evidence>
<comment type="caution">
    <text evidence="7">The sequence shown here is derived from an EMBL/GenBank/DDBJ whole genome shotgun (WGS) entry which is preliminary data.</text>
</comment>
<evidence type="ECO:0000256" key="5">
    <source>
        <dbReference type="ARBA" id="ARBA00035716"/>
    </source>
</evidence>
<dbReference type="EMBL" id="BTRK01000002">
    <property type="protein sequence ID" value="GMR36214.1"/>
    <property type="molecule type" value="Genomic_DNA"/>
</dbReference>
<gene>
    <name evidence="7" type="ORF">PMAYCL1PPCAC_06409</name>
</gene>
<dbReference type="Pfam" id="PF00466">
    <property type="entry name" value="Ribosomal_L10"/>
    <property type="match status" value="1"/>
</dbReference>
<dbReference type="AlphaFoldDB" id="A0AAN5CBM7"/>